<sequence>MPSTDFAVDTLILPGLYGSPAAHWQRHWARDNPDSRVLEQSDWQCPDRQSWLTRLEQEIDTIGNDVWLVGHSLGCILAANLAESRLASRIRGALLVAPCDLDATETLHPSIIKFGAMPTARLPFLSLIIGSLNDPYMPVDRLRRTARNWGGHLLDIGNAGHINIASGFGRWTDGYDFLDRLKSSAGREAFSTGNGTRFFSAAVANTCLTI</sequence>
<dbReference type="RefSeq" id="WP_176951360.1">
    <property type="nucleotide sequence ID" value="NZ_JABXYK010000013.1"/>
</dbReference>
<evidence type="ECO:0000313" key="2">
    <source>
        <dbReference type="Proteomes" id="UP000659172"/>
    </source>
</evidence>
<dbReference type="Pfam" id="PF06821">
    <property type="entry name" value="Ser_hydrolase"/>
    <property type="match status" value="1"/>
</dbReference>
<keyword evidence="1" id="KW-0378">Hydrolase</keyword>
<gene>
    <name evidence="1" type="ORF">HV823_19200</name>
</gene>
<accession>A0ABX2QM22</accession>
<dbReference type="Proteomes" id="UP000659172">
    <property type="component" value="Unassembled WGS sequence"/>
</dbReference>
<comment type="caution">
    <text evidence="1">The sequence shown here is derived from an EMBL/GenBank/DDBJ whole genome shotgun (WGS) entry which is preliminary data.</text>
</comment>
<reference evidence="1 2" key="1">
    <citation type="submission" date="2020-06" db="EMBL/GenBank/DDBJ databases">
        <title>Rhizobium sp.nov. isolated from the tomato plant.</title>
        <authorList>
            <person name="Thin K.K."/>
            <person name="Zhang X."/>
            <person name="He S."/>
        </authorList>
    </citation>
    <scope>NUCLEOTIDE SEQUENCE [LARGE SCALE GENOMIC DNA]</scope>
    <source>
        <strain evidence="1 2">DBTS2</strain>
    </source>
</reference>
<keyword evidence="2" id="KW-1185">Reference proteome</keyword>
<dbReference type="GO" id="GO:0016787">
    <property type="term" value="F:hydrolase activity"/>
    <property type="evidence" value="ECO:0007669"/>
    <property type="project" value="UniProtKB-KW"/>
</dbReference>
<dbReference type="Gene3D" id="3.40.50.1820">
    <property type="entry name" value="alpha/beta hydrolase"/>
    <property type="match status" value="1"/>
</dbReference>
<protein>
    <submittedName>
        <fullName evidence="1">Serine hydrolase family protein</fullName>
    </submittedName>
</protein>
<dbReference type="InterPro" id="IPR029058">
    <property type="entry name" value="AB_hydrolase_fold"/>
</dbReference>
<dbReference type="EMBL" id="JABXYK010000013">
    <property type="protein sequence ID" value="NVP57391.1"/>
    <property type="molecule type" value="Genomic_DNA"/>
</dbReference>
<proteinExistence type="predicted"/>
<evidence type="ECO:0000313" key="1">
    <source>
        <dbReference type="EMBL" id="NVP57391.1"/>
    </source>
</evidence>
<organism evidence="1 2">
    <name type="scientific">Mycoplana rhizolycopersici</name>
    <dbReference type="NCBI Taxonomy" id="2746702"/>
    <lineage>
        <taxon>Bacteria</taxon>
        <taxon>Pseudomonadati</taxon>
        <taxon>Pseudomonadota</taxon>
        <taxon>Alphaproteobacteria</taxon>
        <taxon>Hyphomicrobiales</taxon>
        <taxon>Rhizobiaceae</taxon>
        <taxon>Mycoplana</taxon>
    </lineage>
</organism>
<dbReference type="InterPro" id="IPR010662">
    <property type="entry name" value="RBBP9/YdeN"/>
</dbReference>
<dbReference type="SUPFAM" id="SSF53474">
    <property type="entry name" value="alpha/beta-Hydrolases"/>
    <property type="match status" value="1"/>
</dbReference>
<name>A0ABX2QM22_9HYPH</name>